<feature type="region of interest" description="Disordered" evidence="1">
    <location>
        <begin position="1"/>
        <end position="42"/>
    </location>
</feature>
<dbReference type="InterPro" id="IPR010730">
    <property type="entry name" value="HET"/>
</dbReference>
<dbReference type="PANTHER" id="PTHR24148">
    <property type="entry name" value="ANKYRIN REPEAT DOMAIN-CONTAINING PROTEIN 39 HOMOLOG-RELATED"/>
    <property type="match status" value="1"/>
</dbReference>
<dbReference type="InterPro" id="IPR052895">
    <property type="entry name" value="HetReg/Transcr_Mod"/>
</dbReference>
<evidence type="ECO:0000256" key="1">
    <source>
        <dbReference type="SAM" id="MobiDB-lite"/>
    </source>
</evidence>
<dbReference type="AlphaFoldDB" id="A0A2J6R5Z6"/>
<dbReference type="PANTHER" id="PTHR24148:SF64">
    <property type="entry name" value="HETEROKARYON INCOMPATIBILITY DOMAIN-CONTAINING PROTEIN"/>
    <property type="match status" value="1"/>
</dbReference>
<dbReference type="Proteomes" id="UP000235786">
    <property type="component" value="Unassembled WGS sequence"/>
</dbReference>
<organism evidence="3 4">
    <name type="scientific">Hyaloscypha variabilis (strain UAMH 11265 / GT02V1 / F)</name>
    <name type="common">Meliniomyces variabilis</name>
    <dbReference type="NCBI Taxonomy" id="1149755"/>
    <lineage>
        <taxon>Eukaryota</taxon>
        <taxon>Fungi</taxon>
        <taxon>Dikarya</taxon>
        <taxon>Ascomycota</taxon>
        <taxon>Pezizomycotina</taxon>
        <taxon>Leotiomycetes</taxon>
        <taxon>Helotiales</taxon>
        <taxon>Hyaloscyphaceae</taxon>
        <taxon>Hyaloscypha</taxon>
        <taxon>Hyaloscypha variabilis</taxon>
    </lineage>
</organism>
<evidence type="ECO:0000313" key="3">
    <source>
        <dbReference type="EMBL" id="PMD33948.1"/>
    </source>
</evidence>
<dbReference type="STRING" id="1149755.A0A2J6R5Z6"/>
<keyword evidence="4" id="KW-1185">Reference proteome</keyword>
<proteinExistence type="predicted"/>
<evidence type="ECO:0000313" key="4">
    <source>
        <dbReference type="Proteomes" id="UP000235786"/>
    </source>
</evidence>
<protein>
    <submittedName>
        <fullName evidence="3">HET-domain-containing protein</fullName>
    </submittedName>
</protein>
<name>A0A2J6R5Z6_HYAVF</name>
<sequence>MSCEDITASDEVDASMRRKKPRLTTDGAPEMLGSGRIPNPGPETISMDMEGVGSERQSSRMINLSVIHGPSDVSLSLVPAEEQFPYQPLDTTKFEIRVITLHPGIQTDQIHCSMTHIATNRGSKPRYTALSYTWGTPESPKSILLNGVQVQVRENLWQALYHLRSEERDLRIWIDALCINQNDLQERSSQVSRMSAIYGIAKEVVVWLGPAGDGSELAMDFMQRKFHPQQGSSERDIPLDEILLQSSEAELEATAKLMTREYWHRVWIVQEIFKARSITIHCGHDTMQWSSLSNFFRYLSMHDWTEPIGRRGTATSKYDYLLLACASPAISLTELRTSQKHCLEDLLKAYKDCHSSDPRDKVYALVGLAQRRMRSKSDPVSKGDNWIDVDYSKSTLDIFRTLVALYLDASKFYLDHEGLEVIQWMQLLQEVLDLRGSPDNDHTQALILAAPLREHSWRSNSEFTSDRGFVRLADNGITCACYIVSAASLFIDFASSPSWDPLAKEYCDLLELYSSIPGIDHSRRSKAYLESILRHFRDHNLEGLKKFENPTTNTDPSLSIQVSFGLKGRYLIMSPCPIREDCEFIGFANSEIALMVMGTLVVCRAVIYRIDRNWDRSDGTHLFIEYGAFPDIVVPPNGHLREAVPRPNGLPWERTTVTLSIEDWARVVSLGNWPARKGIE</sequence>
<evidence type="ECO:0000259" key="2">
    <source>
        <dbReference type="Pfam" id="PF06985"/>
    </source>
</evidence>
<dbReference type="OrthoDB" id="2157530at2759"/>
<gene>
    <name evidence="3" type="ORF">L207DRAFT_517968</name>
</gene>
<feature type="domain" description="Heterokaryon incompatibility" evidence="2">
    <location>
        <begin position="127"/>
        <end position="271"/>
    </location>
</feature>
<dbReference type="Pfam" id="PF06985">
    <property type="entry name" value="HET"/>
    <property type="match status" value="1"/>
</dbReference>
<dbReference type="EMBL" id="KZ613955">
    <property type="protein sequence ID" value="PMD33948.1"/>
    <property type="molecule type" value="Genomic_DNA"/>
</dbReference>
<reference evidence="3 4" key="1">
    <citation type="submission" date="2016-04" db="EMBL/GenBank/DDBJ databases">
        <title>A degradative enzymes factory behind the ericoid mycorrhizal symbiosis.</title>
        <authorList>
            <consortium name="DOE Joint Genome Institute"/>
            <person name="Martino E."/>
            <person name="Morin E."/>
            <person name="Grelet G."/>
            <person name="Kuo A."/>
            <person name="Kohler A."/>
            <person name="Daghino S."/>
            <person name="Barry K."/>
            <person name="Choi C."/>
            <person name="Cichocki N."/>
            <person name="Clum A."/>
            <person name="Copeland A."/>
            <person name="Hainaut M."/>
            <person name="Haridas S."/>
            <person name="Labutti K."/>
            <person name="Lindquist E."/>
            <person name="Lipzen A."/>
            <person name="Khouja H.-R."/>
            <person name="Murat C."/>
            <person name="Ohm R."/>
            <person name="Olson A."/>
            <person name="Spatafora J."/>
            <person name="Veneault-Fourrey C."/>
            <person name="Henrissat B."/>
            <person name="Grigoriev I."/>
            <person name="Martin F."/>
            <person name="Perotto S."/>
        </authorList>
    </citation>
    <scope>NUCLEOTIDE SEQUENCE [LARGE SCALE GENOMIC DNA]</scope>
    <source>
        <strain evidence="3 4">F</strain>
    </source>
</reference>
<accession>A0A2J6R5Z6</accession>